<dbReference type="EMBL" id="JAHUTI010050143">
    <property type="protein sequence ID" value="MED6248382.1"/>
    <property type="molecule type" value="Genomic_DNA"/>
</dbReference>
<comment type="caution">
    <text evidence="1">The sequence shown here is derived from an EMBL/GenBank/DDBJ whole genome shotgun (WGS) entry which is preliminary data.</text>
</comment>
<organism evidence="1 2">
    <name type="scientific">Ataeniobius toweri</name>
    <dbReference type="NCBI Taxonomy" id="208326"/>
    <lineage>
        <taxon>Eukaryota</taxon>
        <taxon>Metazoa</taxon>
        <taxon>Chordata</taxon>
        <taxon>Craniata</taxon>
        <taxon>Vertebrata</taxon>
        <taxon>Euteleostomi</taxon>
        <taxon>Actinopterygii</taxon>
        <taxon>Neopterygii</taxon>
        <taxon>Teleostei</taxon>
        <taxon>Neoteleostei</taxon>
        <taxon>Acanthomorphata</taxon>
        <taxon>Ovalentaria</taxon>
        <taxon>Atherinomorphae</taxon>
        <taxon>Cyprinodontiformes</taxon>
        <taxon>Goodeidae</taxon>
        <taxon>Ataeniobius</taxon>
    </lineage>
</organism>
<name>A0ABU7BCP9_9TELE</name>
<protein>
    <submittedName>
        <fullName evidence="1">Uncharacterized protein</fullName>
    </submittedName>
</protein>
<evidence type="ECO:0000313" key="1">
    <source>
        <dbReference type="EMBL" id="MED6248382.1"/>
    </source>
</evidence>
<reference evidence="1 2" key="1">
    <citation type="submission" date="2021-07" db="EMBL/GenBank/DDBJ databases">
        <authorList>
            <person name="Palmer J.M."/>
        </authorList>
    </citation>
    <scope>NUCLEOTIDE SEQUENCE [LARGE SCALE GENOMIC DNA]</scope>
    <source>
        <strain evidence="1 2">AT_MEX2019</strain>
        <tissue evidence="1">Muscle</tissue>
    </source>
</reference>
<accession>A0ABU7BCP9</accession>
<proteinExistence type="predicted"/>
<evidence type="ECO:0000313" key="2">
    <source>
        <dbReference type="Proteomes" id="UP001345963"/>
    </source>
</evidence>
<keyword evidence="2" id="KW-1185">Reference proteome</keyword>
<sequence>MQMNIRERHGGEGRATLQRRTISDFIVIVCRLRRGSLRRREFYPWPGRGGAGAYLQLSTGKSQGTAWTGRQPIAGQHIGQTTMHTPIHA</sequence>
<dbReference type="Proteomes" id="UP001345963">
    <property type="component" value="Unassembled WGS sequence"/>
</dbReference>
<gene>
    <name evidence="1" type="ORF">ATANTOWER_032639</name>
</gene>